<name>A0A401RNU7_CHIPU</name>
<proteinExistence type="inferred from homology"/>
<dbReference type="EMBL" id="BEZZ01001616">
    <property type="protein sequence ID" value="GCC19845.1"/>
    <property type="molecule type" value="Genomic_DNA"/>
</dbReference>
<evidence type="ECO:0000256" key="4">
    <source>
        <dbReference type="SAM" id="Coils"/>
    </source>
</evidence>
<evidence type="ECO:0000256" key="2">
    <source>
        <dbReference type="ARBA" id="ARBA00023054"/>
    </source>
</evidence>
<dbReference type="OrthoDB" id="2441647at2759"/>
<feature type="coiled-coil region" evidence="4">
    <location>
        <begin position="206"/>
        <end position="233"/>
    </location>
</feature>
<dbReference type="OMA" id="XRASLEA"/>
<dbReference type="GO" id="GO:0031424">
    <property type="term" value="P:keratinization"/>
    <property type="evidence" value="ECO:0007669"/>
    <property type="project" value="TreeGrafter"/>
</dbReference>
<dbReference type="AlphaFoldDB" id="A0A401RNU7"/>
<evidence type="ECO:0000259" key="5">
    <source>
        <dbReference type="PROSITE" id="PS51842"/>
    </source>
</evidence>
<dbReference type="PROSITE" id="PS00226">
    <property type="entry name" value="IF_ROD_1"/>
    <property type="match status" value="1"/>
</dbReference>
<dbReference type="SMART" id="SM01391">
    <property type="entry name" value="Filament"/>
    <property type="match status" value="1"/>
</dbReference>
<accession>A0A401RNU7</accession>
<evidence type="ECO:0000313" key="6">
    <source>
        <dbReference type="EMBL" id="GCC19845.1"/>
    </source>
</evidence>
<sequence length="470" mass="53752">MPTGRAIETRLTDILWPKPAMLLALDCRGMDLRRDMEPLSQSYTPGSSMQRVSMVRSGPFLGMSAQRLGNVPSLGKIPAENPRFEGGQALQELRNREKEQIKGLNNQFASFIDKVRALEHRNKQLEMHWKLLHEKGVRSSNIDSLFQVYSNNLKQQIDTLAQEKLRLQSELEGMQGMVEDYKTKYEDEINLRTERENEFVMIKKDVDESYLNKVELEAKLESLTDEINFLKDIFDEEIHDLQAQIKNTAVTLEVDTSRKLDLSSILNDVRSQYEGMVVKMRQDTVTSWENKFSDMKKNSGKYADNLRIMKTEISDMQRQVGRLNSEIQALNKQKDQLEAAIVEAEGRGGLALSEATKRINELQEAIGNANKEMICQVREYQDLMNTKLALDIEIATYKKLLEGEENRLSTPVNVTYHHSVKTSYGHPQLQLESLNRGGLETSGVSKSLIVKTIETKDGRTLSESPFYPRK</sequence>
<dbReference type="PROSITE" id="PS51842">
    <property type="entry name" value="IF_ROD_2"/>
    <property type="match status" value="1"/>
</dbReference>
<comment type="caution">
    <text evidence="6">The sequence shown here is derived from an EMBL/GenBank/DDBJ whole genome shotgun (WGS) entry which is preliminary data.</text>
</comment>
<dbReference type="STRING" id="137246.A0A401RNU7"/>
<evidence type="ECO:0000256" key="3">
    <source>
        <dbReference type="RuleBase" id="RU000685"/>
    </source>
</evidence>
<feature type="domain" description="IF rod" evidence="5">
    <location>
        <begin position="97"/>
        <end position="408"/>
    </location>
</feature>
<gene>
    <name evidence="6" type="ORF">chiPu_0018571</name>
</gene>
<evidence type="ECO:0000313" key="7">
    <source>
        <dbReference type="Proteomes" id="UP000287033"/>
    </source>
</evidence>
<dbReference type="PANTHER" id="PTHR45616">
    <property type="entry name" value="GATA-TYPE DOMAIN-CONTAINING PROTEIN"/>
    <property type="match status" value="1"/>
</dbReference>
<dbReference type="GO" id="GO:0030280">
    <property type="term" value="F:structural constituent of skin epidermis"/>
    <property type="evidence" value="ECO:0007669"/>
    <property type="project" value="TreeGrafter"/>
</dbReference>
<dbReference type="Gene3D" id="1.20.5.170">
    <property type="match status" value="1"/>
</dbReference>
<dbReference type="PANTHER" id="PTHR45616:SF70">
    <property type="entry name" value="IF ROD DOMAIN-CONTAINING PROTEIN"/>
    <property type="match status" value="1"/>
</dbReference>
<dbReference type="GO" id="GO:0005615">
    <property type="term" value="C:extracellular space"/>
    <property type="evidence" value="ECO:0007669"/>
    <property type="project" value="TreeGrafter"/>
</dbReference>
<dbReference type="FunFam" id="1.20.5.1160:FF:000001">
    <property type="entry name" value="Keratin type II"/>
    <property type="match status" value="1"/>
</dbReference>
<organism evidence="6 7">
    <name type="scientific">Chiloscyllium punctatum</name>
    <name type="common">Brownbanded bambooshark</name>
    <name type="synonym">Hemiscyllium punctatum</name>
    <dbReference type="NCBI Taxonomy" id="137246"/>
    <lineage>
        <taxon>Eukaryota</taxon>
        <taxon>Metazoa</taxon>
        <taxon>Chordata</taxon>
        <taxon>Craniata</taxon>
        <taxon>Vertebrata</taxon>
        <taxon>Chondrichthyes</taxon>
        <taxon>Elasmobranchii</taxon>
        <taxon>Galeomorphii</taxon>
        <taxon>Galeoidea</taxon>
        <taxon>Orectolobiformes</taxon>
        <taxon>Hemiscylliidae</taxon>
        <taxon>Chiloscyllium</taxon>
    </lineage>
</organism>
<dbReference type="GO" id="GO:0045109">
    <property type="term" value="P:intermediate filament organization"/>
    <property type="evidence" value="ECO:0007669"/>
    <property type="project" value="TreeGrafter"/>
</dbReference>
<dbReference type="PRINTS" id="PR01276">
    <property type="entry name" value="TYPE2KERATIN"/>
</dbReference>
<keyword evidence="7" id="KW-1185">Reference proteome</keyword>
<dbReference type="Proteomes" id="UP000287033">
    <property type="component" value="Unassembled WGS sequence"/>
</dbReference>
<evidence type="ECO:0000256" key="1">
    <source>
        <dbReference type="ARBA" id="ARBA00022754"/>
    </source>
</evidence>
<dbReference type="InterPro" id="IPR039008">
    <property type="entry name" value="IF_rod_dom"/>
</dbReference>
<feature type="coiled-coil region" evidence="4">
    <location>
        <begin position="306"/>
        <end position="379"/>
    </location>
</feature>
<dbReference type="Pfam" id="PF00038">
    <property type="entry name" value="Filament"/>
    <property type="match status" value="1"/>
</dbReference>
<keyword evidence="2 4" id="KW-0175">Coiled coil</keyword>
<dbReference type="Gene3D" id="1.20.5.500">
    <property type="entry name" value="Single helix bin"/>
    <property type="match status" value="1"/>
</dbReference>
<reference evidence="6 7" key="1">
    <citation type="journal article" date="2018" name="Nat. Ecol. Evol.">
        <title>Shark genomes provide insights into elasmobranch evolution and the origin of vertebrates.</title>
        <authorList>
            <person name="Hara Y"/>
            <person name="Yamaguchi K"/>
            <person name="Onimaru K"/>
            <person name="Kadota M"/>
            <person name="Koyanagi M"/>
            <person name="Keeley SD"/>
            <person name="Tatsumi K"/>
            <person name="Tanaka K"/>
            <person name="Motone F"/>
            <person name="Kageyama Y"/>
            <person name="Nozu R"/>
            <person name="Adachi N"/>
            <person name="Nishimura O"/>
            <person name="Nakagawa R"/>
            <person name="Tanegashima C"/>
            <person name="Kiyatake I"/>
            <person name="Matsumoto R"/>
            <person name="Murakumo K"/>
            <person name="Nishida K"/>
            <person name="Terakita A"/>
            <person name="Kuratani S"/>
            <person name="Sato K"/>
            <person name="Hyodo S Kuraku.S."/>
        </authorList>
    </citation>
    <scope>NUCLEOTIDE SEQUENCE [LARGE SCALE GENOMIC DNA]</scope>
</reference>
<dbReference type="InterPro" id="IPR018039">
    <property type="entry name" value="IF_conserved"/>
</dbReference>
<dbReference type="SUPFAM" id="SSF64593">
    <property type="entry name" value="Intermediate filament protein, coiled coil region"/>
    <property type="match status" value="2"/>
</dbReference>
<dbReference type="Gene3D" id="1.20.5.1160">
    <property type="entry name" value="Vasodilator-stimulated phosphoprotein"/>
    <property type="match status" value="1"/>
</dbReference>
<feature type="coiled-coil region" evidence="4">
    <location>
        <begin position="150"/>
        <end position="177"/>
    </location>
</feature>
<dbReference type="InterPro" id="IPR003054">
    <property type="entry name" value="Keratin_II"/>
</dbReference>
<dbReference type="GO" id="GO:0045095">
    <property type="term" value="C:keratin filament"/>
    <property type="evidence" value="ECO:0007669"/>
    <property type="project" value="InterPro"/>
</dbReference>
<protein>
    <recommendedName>
        <fullName evidence="5">IF rod domain-containing protein</fullName>
    </recommendedName>
</protein>
<comment type="similarity">
    <text evidence="3">Belongs to the intermediate filament family.</text>
</comment>
<keyword evidence="1 3" id="KW-0403">Intermediate filament</keyword>